<name>A0AAV1N0W3_SCOSC</name>
<dbReference type="EMBL" id="CAWUFR010000012">
    <property type="protein sequence ID" value="CAK6953032.1"/>
    <property type="molecule type" value="Genomic_DNA"/>
</dbReference>
<feature type="region of interest" description="Disordered" evidence="1">
    <location>
        <begin position="282"/>
        <end position="302"/>
    </location>
</feature>
<protein>
    <submittedName>
        <fullName evidence="2">Uncharacterized protein LOC118562359</fullName>
    </submittedName>
</protein>
<feature type="compositionally biased region" description="Polar residues" evidence="1">
    <location>
        <begin position="282"/>
        <end position="299"/>
    </location>
</feature>
<evidence type="ECO:0000313" key="3">
    <source>
        <dbReference type="Proteomes" id="UP001314229"/>
    </source>
</evidence>
<keyword evidence="3" id="KW-1185">Reference proteome</keyword>
<feature type="region of interest" description="Disordered" evidence="1">
    <location>
        <begin position="78"/>
        <end position="112"/>
    </location>
</feature>
<dbReference type="AlphaFoldDB" id="A0AAV1N0W3"/>
<reference evidence="2 3" key="1">
    <citation type="submission" date="2024-01" db="EMBL/GenBank/DDBJ databases">
        <authorList>
            <person name="Alioto T."/>
            <person name="Alioto T."/>
            <person name="Gomez Garrido J."/>
        </authorList>
    </citation>
    <scope>NUCLEOTIDE SEQUENCE [LARGE SCALE GENOMIC DNA]</scope>
</reference>
<dbReference type="Proteomes" id="UP001314229">
    <property type="component" value="Unassembled WGS sequence"/>
</dbReference>
<proteinExistence type="predicted"/>
<comment type="caution">
    <text evidence="2">The sequence shown here is derived from an EMBL/GenBank/DDBJ whole genome shotgun (WGS) entry which is preliminary data.</text>
</comment>
<gene>
    <name evidence="2" type="ORF">FSCOSCO3_A033476</name>
</gene>
<feature type="compositionally biased region" description="Basic and acidic residues" evidence="1">
    <location>
        <begin position="78"/>
        <end position="94"/>
    </location>
</feature>
<evidence type="ECO:0000313" key="2">
    <source>
        <dbReference type="EMBL" id="CAK6953032.1"/>
    </source>
</evidence>
<organism evidence="2 3">
    <name type="scientific">Scomber scombrus</name>
    <name type="common">Atlantic mackerel</name>
    <name type="synonym">Scomber vernalis</name>
    <dbReference type="NCBI Taxonomy" id="13677"/>
    <lineage>
        <taxon>Eukaryota</taxon>
        <taxon>Metazoa</taxon>
        <taxon>Chordata</taxon>
        <taxon>Craniata</taxon>
        <taxon>Vertebrata</taxon>
        <taxon>Euteleostomi</taxon>
        <taxon>Actinopterygii</taxon>
        <taxon>Neopterygii</taxon>
        <taxon>Teleostei</taxon>
        <taxon>Neoteleostei</taxon>
        <taxon>Acanthomorphata</taxon>
        <taxon>Pelagiaria</taxon>
        <taxon>Scombriformes</taxon>
        <taxon>Scombridae</taxon>
        <taxon>Scomber</taxon>
    </lineage>
</organism>
<accession>A0AAV1N0W3</accession>
<evidence type="ECO:0000256" key="1">
    <source>
        <dbReference type="SAM" id="MobiDB-lite"/>
    </source>
</evidence>
<sequence length="386" mass="43431">MAAAGCLSVSDFLRQRRAPEHEIQHLEEDKIDKDIIPLMEDDDLAKYLSSFGDRLALRNFCRTGTALQKHKIGLFEKLRNKQNERKAEENRKQNAEPGGTSAPTSNKRRKASHRKIEIGWLHCEGGKMKQIRARQGGGTRMVPIGVECGMNEVLQRGKKLFFPDGMSSKGHESGFNFELRDYKQNPVQQDLTVGFIYDTLCMARLRFYIATTAKVIAIEDEDEEVTFGPGSPGGDIDGDDDYTEPFEFVFELQPSPGSSSSFLVMDAPPDELLSTVSHDASLAQPSPVSHDASSAQPSPVSHDAHTLPQILEEIAHKDLIQKPRYVMDCWKEVTKGMIGIDELWAHYEAIKPTPRRVQGLLEFEQVTTAKQQEVVNHLRRQRCNNL</sequence>